<keyword evidence="6 9" id="KW-0119">Carbohydrate metabolism</keyword>
<dbReference type="InterPro" id="IPR044846">
    <property type="entry name" value="GH10"/>
</dbReference>
<dbReference type="SMART" id="SM00633">
    <property type="entry name" value="Glyco_10"/>
    <property type="match status" value="1"/>
</dbReference>
<keyword evidence="5 9" id="KW-0378">Hydrolase</keyword>
<evidence type="ECO:0000256" key="6">
    <source>
        <dbReference type="ARBA" id="ARBA00023277"/>
    </source>
</evidence>
<dbReference type="Proteomes" id="UP000176800">
    <property type="component" value="Unassembled WGS sequence"/>
</dbReference>
<evidence type="ECO:0000313" key="12">
    <source>
        <dbReference type="EMBL" id="OHB03526.1"/>
    </source>
</evidence>
<evidence type="ECO:0000313" key="13">
    <source>
        <dbReference type="Proteomes" id="UP000176800"/>
    </source>
</evidence>
<dbReference type="GO" id="GO:0045493">
    <property type="term" value="P:xylan catabolic process"/>
    <property type="evidence" value="ECO:0007669"/>
    <property type="project" value="UniProtKB-KW"/>
</dbReference>
<dbReference type="EMBL" id="MHWE01000017">
    <property type="protein sequence ID" value="OHB03526.1"/>
    <property type="molecule type" value="Genomic_DNA"/>
</dbReference>
<sequence>MISRKSRKSWFSTPTYQLVPKRQGFRFKGLILATAALVGMISVWDIFTQPPQPSTMPTLNTPALPKSIDLLANQDWSHVAGVQVKSDGSLGITPLRRAIVSLDGNSYQPNPPVAINAPHLEVSGEFRITAALADTGENVKIQFYGAVPVIYDEWRTQPPSIQLSISENQLAVMIWDGSDSSPSEEHTFKVSMNRSAKLEMENSTGSLTLKLDGRLVGFLSDHEVFSGGQVWFGFDGSREWTLHQLRAEAQGDGKLRLVSPPSMEASQVETGSLRGLAAKQPRSLAIGTALSFNALFADESYRTLALGQFSMLTTENELKPQFIHPQPDIYSFAEADSLIGTGLANGMKVHGHTLVFGEANPKWMRDSPPTQLRQIMVDHIKTVVGHYKGKISSWDVVNEPLADNKSGDTTSPDLRQHIWYRAMGEQYIDIAFKTAREADPNAKLYINDWGLEADGDRWDSLLALVARLKQRGVPIDGIGFQAHVYKDGDHIDPATLRRHIKTLANLGLASRISEIDVHGENQQVQASQYSGVLQVCLAEPTCTAFSTWGIADKYGSTTEIGSYPLELGDDLLWDSTLQPKPAYRALQNILRPK</sequence>
<dbReference type="PRINTS" id="PR00134">
    <property type="entry name" value="GLHYDRLASE10"/>
</dbReference>
<evidence type="ECO:0000256" key="2">
    <source>
        <dbReference type="ARBA" id="ARBA00007495"/>
    </source>
</evidence>
<dbReference type="PROSITE" id="PS51760">
    <property type="entry name" value="GH10_2"/>
    <property type="match status" value="1"/>
</dbReference>
<dbReference type="PANTHER" id="PTHR31490:SF88">
    <property type="entry name" value="BETA-XYLANASE"/>
    <property type="match status" value="1"/>
</dbReference>
<name>A0A1G2U1Y2_9BACT</name>
<keyword evidence="4" id="KW-0732">Signal</keyword>
<feature type="domain" description="GH10" evidence="11">
    <location>
        <begin position="267"/>
        <end position="589"/>
    </location>
</feature>
<accession>A0A1G2U1Y2</accession>
<dbReference type="Gene3D" id="3.20.20.80">
    <property type="entry name" value="Glycosidases"/>
    <property type="match status" value="1"/>
</dbReference>
<comment type="similarity">
    <text evidence="2 9">Belongs to the glycosyl hydrolase 10 (cellulase F) family.</text>
</comment>
<protein>
    <recommendedName>
        <fullName evidence="9">Beta-xylanase</fullName>
        <ecNumber evidence="9">3.2.1.8</ecNumber>
    </recommendedName>
</protein>
<organism evidence="12 13">
    <name type="scientific">Candidatus Zambryskibacteria bacterium RIFCSPLOWO2_01_FULL_45_21</name>
    <dbReference type="NCBI Taxonomy" id="1802761"/>
    <lineage>
        <taxon>Bacteria</taxon>
        <taxon>Candidatus Zambryskiibacteriota</taxon>
    </lineage>
</organism>
<evidence type="ECO:0000256" key="3">
    <source>
        <dbReference type="ARBA" id="ARBA00022651"/>
    </source>
</evidence>
<keyword evidence="7 9" id="KW-0326">Glycosidase</keyword>
<dbReference type="EC" id="3.2.1.8" evidence="9"/>
<dbReference type="GO" id="GO:0031176">
    <property type="term" value="F:endo-1,4-beta-xylanase activity"/>
    <property type="evidence" value="ECO:0007669"/>
    <property type="project" value="UniProtKB-EC"/>
</dbReference>
<gene>
    <name evidence="12" type="ORF">A3B14_03035</name>
</gene>
<keyword evidence="8 9" id="KW-0624">Polysaccharide degradation</keyword>
<keyword evidence="10" id="KW-0812">Transmembrane</keyword>
<evidence type="ECO:0000256" key="10">
    <source>
        <dbReference type="SAM" id="Phobius"/>
    </source>
</evidence>
<evidence type="ECO:0000256" key="4">
    <source>
        <dbReference type="ARBA" id="ARBA00022729"/>
    </source>
</evidence>
<proteinExistence type="inferred from homology"/>
<reference evidence="12 13" key="1">
    <citation type="journal article" date="2016" name="Nat. Commun.">
        <title>Thousands of microbial genomes shed light on interconnected biogeochemical processes in an aquifer system.</title>
        <authorList>
            <person name="Anantharaman K."/>
            <person name="Brown C.T."/>
            <person name="Hug L.A."/>
            <person name="Sharon I."/>
            <person name="Castelle C.J."/>
            <person name="Probst A.J."/>
            <person name="Thomas B.C."/>
            <person name="Singh A."/>
            <person name="Wilkins M.J."/>
            <person name="Karaoz U."/>
            <person name="Brodie E.L."/>
            <person name="Williams K.H."/>
            <person name="Hubbard S.S."/>
            <person name="Banfield J.F."/>
        </authorList>
    </citation>
    <scope>NUCLEOTIDE SEQUENCE [LARGE SCALE GENOMIC DNA]</scope>
</reference>
<evidence type="ECO:0000256" key="9">
    <source>
        <dbReference type="RuleBase" id="RU361174"/>
    </source>
</evidence>
<dbReference type="SUPFAM" id="SSF51445">
    <property type="entry name" value="(Trans)glycosidases"/>
    <property type="match status" value="1"/>
</dbReference>
<keyword evidence="3" id="KW-0858">Xylan degradation</keyword>
<dbReference type="InterPro" id="IPR001000">
    <property type="entry name" value="GH10_dom"/>
</dbReference>
<dbReference type="Pfam" id="PF00331">
    <property type="entry name" value="Glyco_hydro_10"/>
    <property type="match status" value="1"/>
</dbReference>
<feature type="transmembrane region" description="Helical" evidence="10">
    <location>
        <begin position="29"/>
        <end position="47"/>
    </location>
</feature>
<dbReference type="AlphaFoldDB" id="A0A1G2U1Y2"/>
<keyword evidence="10" id="KW-0472">Membrane</keyword>
<evidence type="ECO:0000256" key="1">
    <source>
        <dbReference type="ARBA" id="ARBA00000681"/>
    </source>
</evidence>
<evidence type="ECO:0000259" key="11">
    <source>
        <dbReference type="PROSITE" id="PS51760"/>
    </source>
</evidence>
<dbReference type="PANTHER" id="PTHR31490">
    <property type="entry name" value="GLYCOSYL HYDROLASE"/>
    <property type="match status" value="1"/>
</dbReference>
<evidence type="ECO:0000256" key="7">
    <source>
        <dbReference type="ARBA" id="ARBA00023295"/>
    </source>
</evidence>
<dbReference type="InterPro" id="IPR017853">
    <property type="entry name" value="GH"/>
</dbReference>
<evidence type="ECO:0000256" key="8">
    <source>
        <dbReference type="ARBA" id="ARBA00023326"/>
    </source>
</evidence>
<keyword evidence="10" id="KW-1133">Transmembrane helix</keyword>
<comment type="catalytic activity">
    <reaction evidence="1 9">
        <text>Endohydrolysis of (1-&gt;4)-beta-D-xylosidic linkages in xylans.</text>
        <dbReference type="EC" id="3.2.1.8"/>
    </reaction>
</comment>
<evidence type="ECO:0000256" key="5">
    <source>
        <dbReference type="ARBA" id="ARBA00022801"/>
    </source>
</evidence>
<comment type="caution">
    <text evidence="12">The sequence shown here is derived from an EMBL/GenBank/DDBJ whole genome shotgun (WGS) entry which is preliminary data.</text>
</comment>